<dbReference type="Pfam" id="PF01370">
    <property type="entry name" value="Epimerase"/>
    <property type="match status" value="1"/>
</dbReference>
<protein>
    <submittedName>
        <fullName evidence="3">NAD-dependent epimerase/dehydratase family protein</fullName>
    </submittedName>
</protein>
<dbReference type="SUPFAM" id="SSF51735">
    <property type="entry name" value="NAD(P)-binding Rossmann-fold domains"/>
    <property type="match status" value="1"/>
</dbReference>
<evidence type="ECO:0000313" key="3">
    <source>
        <dbReference type="EMBL" id="MFC6723329.1"/>
    </source>
</evidence>
<dbReference type="EMBL" id="JBHSWU010000011">
    <property type="protein sequence ID" value="MFC6723329.1"/>
    <property type="molecule type" value="Genomic_DNA"/>
</dbReference>
<dbReference type="Gene3D" id="3.40.50.720">
    <property type="entry name" value="NAD(P)-binding Rossmann-like Domain"/>
    <property type="match status" value="1"/>
</dbReference>
<evidence type="ECO:0000259" key="2">
    <source>
        <dbReference type="Pfam" id="PF01370"/>
    </source>
</evidence>
<feature type="domain" description="NAD-dependent epimerase/dehydratase" evidence="2">
    <location>
        <begin position="11"/>
        <end position="240"/>
    </location>
</feature>
<comment type="similarity">
    <text evidence="1">Belongs to the NAD(P)-dependent epimerase/dehydratase family.</text>
</comment>
<reference evidence="3 4" key="1">
    <citation type="journal article" date="2019" name="Int. J. Syst. Evol. Microbiol.">
        <title>The Global Catalogue of Microorganisms (GCM) 10K type strain sequencing project: providing services to taxonomists for standard genome sequencing and annotation.</title>
        <authorList>
            <consortium name="The Broad Institute Genomics Platform"/>
            <consortium name="The Broad Institute Genome Sequencing Center for Infectious Disease"/>
            <person name="Wu L."/>
            <person name="Ma J."/>
        </authorList>
    </citation>
    <scope>NUCLEOTIDE SEQUENCE [LARGE SCALE GENOMIC DNA]</scope>
    <source>
        <strain evidence="3 4">NBRC 111368</strain>
    </source>
</reference>
<comment type="caution">
    <text evidence="3">The sequence shown here is derived from an EMBL/GenBank/DDBJ whole genome shotgun (WGS) entry which is preliminary data.</text>
</comment>
<keyword evidence="4" id="KW-1185">Reference proteome</keyword>
<dbReference type="Proteomes" id="UP001596328">
    <property type="component" value="Unassembled WGS sequence"/>
</dbReference>
<gene>
    <name evidence="3" type="ORF">ACFQE1_02745</name>
</gene>
<name>A0ABD5RV93_9EURY</name>
<accession>A0ABD5RV93</accession>
<dbReference type="PANTHER" id="PTHR43000">
    <property type="entry name" value="DTDP-D-GLUCOSE 4,6-DEHYDRATASE-RELATED"/>
    <property type="match status" value="1"/>
</dbReference>
<dbReference type="InterPro" id="IPR036291">
    <property type="entry name" value="NAD(P)-bd_dom_sf"/>
</dbReference>
<sequence>METNVPSGKRVLVTGGAGFIGSHLVDALAPDNDVVVLDDLSSGDRANVHDDAELIEGDLRDETALDEATDGVDLIYHEGAVVDVSDSVDDPVGSNAVNLDATLGILERARREDARVVLASSAAIYGDPESVPVDEADPKTPSSPYGVQKLAVDHYARVYHDLYGLETVPLRYFNAYGPRQGGSDYAAVISVFLQQARDGGPITIEGDGEQTRDFVYIEDVVRANLLAATTDAVGEPFNVATGEQTTVLELAEAVKEATGSDAEITHVDPRPGDIRHSRASVSKARDGLGFEATVGLDEGIERLVESR</sequence>
<proteinExistence type="inferred from homology"/>
<dbReference type="AlphaFoldDB" id="A0ABD5RV93"/>
<evidence type="ECO:0000256" key="1">
    <source>
        <dbReference type="ARBA" id="ARBA00007637"/>
    </source>
</evidence>
<evidence type="ECO:0000313" key="4">
    <source>
        <dbReference type="Proteomes" id="UP001596328"/>
    </source>
</evidence>
<dbReference type="InterPro" id="IPR001509">
    <property type="entry name" value="Epimerase_deHydtase"/>
</dbReference>
<dbReference type="Gene3D" id="3.90.25.10">
    <property type="entry name" value="UDP-galactose 4-epimerase, domain 1"/>
    <property type="match status" value="1"/>
</dbReference>
<organism evidence="3 4">
    <name type="scientific">Halobium palmae</name>
    <dbReference type="NCBI Taxonomy" id="1776492"/>
    <lineage>
        <taxon>Archaea</taxon>
        <taxon>Methanobacteriati</taxon>
        <taxon>Methanobacteriota</taxon>
        <taxon>Stenosarchaea group</taxon>
        <taxon>Halobacteria</taxon>
        <taxon>Halobacteriales</taxon>
        <taxon>Haloferacaceae</taxon>
        <taxon>Halobium</taxon>
    </lineage>
</organism>